<organism evidence="2 3">
    <name type="scientific">Acinetobacter nectaris CIP 110549</name>
    <dbReference type="NCBI Taxonomy" id="1392540"/>
    <lineage>
        <taxon>Bacteria</taxon>
        <taxon>Pseudomonadati</taxon>
        <taxon>Pseudomonadota</taxon>
        <taxon>Gammaproteobacteria</taxon>
        <taxon>Moraxellales</taxon>
        <taxon>Moraxellaceae</taxon>
        <taxon>Acinetobacter</taxon>
    </lineage>
</organism>
<evidence type="ECO:0000313" key="2">
    <source>
        <dbReference type="EMBL" id="ESK39293.1"/>
    </source>
</evidence>
<gene>
    <name evidence="2" type="ORF">P256_01409</name>
</gene>
<keyword evidence="1" id="KW-0175">Coiled coil</keyword>
<dbReference type="OrthoDB" id="6707853at2"/>
<reference evidence="2 3" key="1">
    <citation type="submission" date="2013-10" db="EMBL/GenBank/DDBJ databases">
        <title>The Genome Sequence of Acinetobacter nectaris CIP 110549.</title>
        <authorList>
            <consortium name="The Broad Institute Genomics Platform"/>
            <consortium name="The Broad Institute Genome Sequencing Center for Infectious Disease"/>
            <person name="Cerqueira G."/>
            <person name="Feldgarden M."/>
            <person name="Courvalin P."/>
            <person name="Grillot-Courvalin C."/>
            <person name="Clermont D."/>
            <person name="Rocha E."/>
            <person name="Yoon E.-J."/>
            <person name="Nemec A."/>
            <person name="Young S.K."/>
            <person name="Zeng Q."/>
            <person name="Gargeya S."/>
            <person name="Fitzgerald M."/>
            <person name="Abouelleil A."/>
            <person name="Alvarado L."/>
            <person name="Berlin A.M."/>
            <person name="Chapman S.B."/>
            <person name="Gainer-Dewar J."/>
            <person name="Goldberg J."/>
            <person name="Gnerre S."/>
            <person name="Griggs A."/>
            <person name="Gujja S."/>
            <person name="Hansen M."/>
            <person name="Howarth C."/>
            <person name="Imamovic A."/>
            <person name="Ireland A."/>
            <person name="Larimer J."/>
            <person name="McCowan C."/>
            <person name="Murphy C."/>
            <person name="Pearson M."/>
            <person name="Poon T.W."/>
            <person name="Priest M."/>
            <person name="Roberts A."/>
            <person name="Saif S."/>
            <person name="Shea T."/>
            <person name="Sykes S."/>
            <person name="Wortman J."/>
            <person name="Nusbaum C."/>
            <person name="Birren B."/>
        </authorList>
    </citation>
    <scope>NUCLEOTIDE SEQUENCE [LARGE SCALE GENOMIC DNA]</scope>
    <source>
        <strain evidence="2 3">CIP 110549</strain>
    </source>
</reference>
<protein>
    <recommendedName>
        <fullName evidence="4">Ubiquinone biosynthesis accessory factor UbiJ</fullName>
    </recommendedName>
</protein>
<evidence type="ECO:0008006" key="4">
    <source>
        <dbReference type="Google" id="ProtNLM"/>
    </source>
</evidence>
<dbReference type="PANTHER" id="PTHR38693:SF1">
    <property type="entry name" value="UBIQUINONE BIOSYNTHESIS ACCESSORY FACTOR UBIJ"/>
    <property type="match status" value="1"/>
</dbReference>
<dbReference type="Proteomes" id="UP000023785">
    <property type="component" value="Unassembled WGS sequence"/>
</dbReference>
<dbReference type="eggNOG" id="COG3165">
    <property type="taxonomic scope" value="Bacteria"/>
</dbReference>
<accession>V2T9M1</accession>
<dbReference type="HOGENOM" id="CLU_1243123_0_0_6"/>
<dbReference type="InterPro" id="IPR038989">
    <property type="entry name" value="UbiJ"/>
</dbReference>
<comment type="caution">
    <text evidence="2">The sequence shown here is derived from an EMBL/GenBank/DDBJ whole genome shotgun (WGS) entry which is preliminary data.</text>
</comment>
<evidence type="ECO:0000313" key="3">
    <source>
        <dbReference type="Proteomes" id="UP000023785"/>
    </source>
</evidence>
<proteinExistence type="predicted"/>
<dbReference type="EMBL" id="AYER01000005">
    <property type="protein sequence ID" value="ESK39293.1"/>
    <property type="molecule type" value="Genomic_DNA"/>
</dbReference>
<keyword evidence="3" id="KW-1185">Reference proteome</keyword>
<feature type="coiled-coil region" evidence="1">
    <location>
        <begin position="187"/>
        <end position="214"/>
    </location>
</feature>
<dbReference type="PATRIC" id="fig|1392540.3.peg.1370"/>
<dbReference type="RefSeq" id="WP_023273040.1">
    <property type="nucleotide sequence ID" value="NZ_KI530723.1"/>
</dbReference>
<name>V2T9M1_9GAMM</name>
<dbReference type="STRING" id="1392540.P256_01409"/>
<dbReference type="GO" id="GO:0006744">
    <property type="term" value="P:ubiquinone biosynthetic process"/>
    <property type="evidence" value="ECO:0007669"/>
    <property type="project" value="InterPro"/>
</dbReference>
<sequence>MWSVLALGVAEKMVNRMVDLDALTRIQLNSLEGQRLRVIIDSPQLSVDVLFDAEKIRLEPTVTGHASTTSIFEQRSFDQKEHVVDATATLHVENIVALAKLLLNKEMGNIPVQGDYHLLQNIQNILQHMQPDIAAQLSPWIGANLSSALGQVHVVPKYLQRSIQSQMFFLEDTIKEDSKLFAARWEMDDLNKGTRQLQQNIDRLDAKIKLLKAKLPLNHSGD</sequence>
<dbReference type="AlphaFoldDB" id="V2T9M1"/>
<dbReference type="PANTHER" id="PTHR38693">
    <property type="entry name" value="UBIQUINONE BIOSYNTHESIS PROTEIN UBIJ"/>
    <property type="match status" value="1"/>
</dbReference>
<evidence type="ECO:0000256" key="1">
    <source>
        <dbReference type="SAM" id="Coils"/>
    </source>
</evidence>